<sequence>MQKSIIVASFEVYVFVVICATSAVSVLRGSKDIDLSVLKAPPSCELGRNYMEGQVPDPFNCHQFYICAPAEGNITAAQKMECPSDLFFSFRTCQCEFYDSDCCISCSNLEFFNCTKVYDPSIPTEKVGLQANPFPNYENTAFSDC</sequence>
<keyword evidence="1" id="KW-0812">Transmembrane</keyword>
<protein>
    <recommendedName>
        <fullName evidence="2">Chitin-binding type-2 domain-containing protein</fullName>
    </recommendedName>
</protein>
<accession>A0ABP1PZ66</accession>
<evidence type="ECO:0000313" key="4">
    <source>
        <dbReference type="Proteomes" id="UP001642540"/>
    </source>
</evidence>
<gene>
    <name evidence="3" type="ORF">ODALV1_LOCUS5450</name>
</gene>
<organism evidence="3 4">
    <name type="scientific">Orchesella dallaii</name>
    <dbReference type="NCBI Taxonomy" id="48710"/>
    <lineage>
        <taxon>Eukaryota</taxon>
        <taxon>Metazoa</taxon>
        <taxon>Ecdysozoa</taxon>
        <taxon>Arthropoda</taxon>
        <taxon>Hexapoda</taxon>
        <taxon>Collembola</taxon>
        <taxon>Entomobryomorpha</taxon>
        <taxon>Entomobryoidea</taxon>
        <taxon>Orchesellidae</taxon>
        <taxon>Orchesellinae</taxon>
        <taxon>Orchesella</taxon>
    </lineage>
</organism>
<dbReference type="SMART" id="SM00494">
    <property type="entry name" value="ChtBD2"/>
    <property type="match status" value="1"/>
</dbReference>
<dbReference type="PROSITE" id="PS50940">
    <property type="entry name" value="CHIT_BIND_II"/>
    <property type="match status" value="1"/>
</dbReference>
<dbReference type="InterPro" id="IPR036508">
    <property type="entry name" value="Chitin-bd_dom_sf"/>
</dbReference>
<dbReference type="Pfam" id="PF01607">
    <property type="entry name" value="CBM_14"/>
    <property type="match status" value="1"/>
</dbReference>
<evidence type="ECO:0000259" key="2">
    <source>
        <dbReference type="PROSITE" id="PS50940"/>
    </source>
</evidence>
<dbReference type="SUPFAM" id="SSF57625">
    <property type="entry name" value="Invertebrate chitin-binding proteins"/>
    <property type="match status" value="1"/>
</dbReference>
<comment type="caution">
    <text evidence="3">The sequence shown here is derived from an EMBL/GenBank/DDBJ whole genome shotgun (WGS) entry which is preliminary data.</text>
</comment>
<feature type="transmembrane region" description="Helical" evidence="1">
    <location>
        <begin position="6"/>
        <end position="27"/>
    </location>
</feature>
<feature type="domain" description="Chitin-binding type-2" evidence="2">
    <location>
        <begin position="41"/>
        <end position="102"/>
    </location>
</feature>
<evidence type="ECO:0000256" key="1">
    <source>
        <dbReference type="SAM" id="Phobius"/>
    </source>
</evidence>
<proteinExistence type="predicted"/>
<dbReference type="EMBL" id="CAXLJM020000016">
    <property type="protein sequence ID" value="CAL8083318.1"/>
    <property type="molecule type" value="Genomic_DNA"/>
</dbReference>
<keyword evidence="1" id="KW-0472">Membrane</keyword>
<dbReference type="InterPro" id="IPR002557">
    <property type="entry name" value="Chitin-bd_dom"/>
</dbReference>
<reference evidence="3 4" key="1">
    <citation type="submission" date="2024-08" db="EMBL/GenBank/DDBJ databases">
        <authorList>
            <person name="Cucini C."/>
            <person name="Frati F."/>
        </authorList>
    </citation>
    <scope>NUCLEOTIDE SEQUENCE [LARGE SCALE GENOMIC DNA]</scope>
</reference>
<keyword evidence="1" id="KW-1133">Transmembrane helix</keyword>
<name>A0ABP1PZ66_9HEXA</name>
<evidence type="ECO:0000313" key="3">
    <source>
        <dbReference type="EMBL" id="CAL8083318.1"/>
    </source>
</evidence>
<keyword evidence="4" id="KW-1185">Reference proteome</keyword>
<dbReference type="Proteomes" id="UP001642540">
    <property type="component" value="Unassembled WGS sequence"/>
</dbReference>